<protein>
    <recommendedName>
        <fullName evidence="11">Tryptophan--tRNA ligase, mitochondrial</fullName>
        <ecNumber evidence="3">6.1.1.2</ecNumber>
    </recommendedName>
    <alternativeName>
        <fullName evidence="9">Tryptophanyl-tRNA synthetase</fullName>
    </alternativeName>
</protein>
<comment type="similarity">
    <text evidence="2 12">Belongs to the class-I aminoacyl-tRNA synthetase family.</text>
</comment>
<dbReference type="SUPFAM" id="SSF52374">
    <property type="entry name" value="Nucleotidylyl transferase"/>
    <property type="match status" value="1"/>
</dbReference>
<keyword evidence="6 12" id="KW-0067">ATP-binding</keyword>
<evidence type="ECO:0000256" key="12">
    <source>
        <dbReference type="RuleBase" id="RU363036"/>
    </source>
</evidence>
<keyword evidence="7 12" id="KW-0648">Protein biosynthesis</keyword>
<dbReference type="PANTHER" id="PTHR43766:SF1">
    <property type="entry name" value="TRYPTOPHAN--TRNA LIGASE, MITOCHONDRIAL"/>
    <property type="match status" value="1"/>
</dbReference>
<comment type="catalytic activity">
    <reaction evidence="10">
        <text>tRNA(Trp) + L-tryptophan + ATP = L-tryptophyl-tRNA(Trp) + AMP + diphosphate + H(+)</text>
        <dbReference type="Rhea" id="RHEA:24080"/>
        <dbReference type="Rhea" id="RHEA-COMP:9671"/>
        <dbReference type="Rhea" id="RHEA-COMP:9705"/>
        <dbReference type="ChEBI" id="CHEBI:15378"/>
        <dbReference type="ChEBI" id="CHEBI:30616"/>
        <dbReference type="ChEBI" id="CHEBI:33019"/>
        <dbReference type="ChEBI" id="CHEBI:57912"/>
        <dbReference type="ChEBI" id="CHEBI:78442"/>
        <dbReference type="ChEBI" id="CHEBI:78535"/>
        <dbReference type="ChEBI" id="CHEBI:456215"/>
        <dbReference type="EC" id="6.1.1.2"/>
    </reaction>
</comment>
<dbReference type="PRINTS" id="PR01039">
    <property type="entry name" value="TRNASYNTHTRP"/>
</dbReference>
<comment type="caution">
    <text evidence="13">The sequence shown here is derived from an EMBL/GenBank/DDBJ whole genome shotgun (WGS) entry which is preliminary data.</text>
</comment>
<dbReference type="InterPro" id="IPR001412">
    <property type="entry name" value="aa-tRNA-synth_I_CS"/>
</dbReference>
<dbReference type="EMBL" id="WVTA01000014">
    <property type="protein sequence ID" value="KAK3202361.1"/>
    <property type="molecule type" value="Genomic_DNA"/>
</dbReference>
<dbReference type="Proteomes" id="UP001280581">
    <property type="component" value="Unassembled WGS sequence"/>
</dbReference>
<keyword evidence="14" id="KW-1185">Reference proteome</keyword>
<dbReference type="GO" id="GO:0005759">
    <property type="term" value="C:mitochondrial matrix"/>
    <property type="evidence" value="ECO:0007669"/>
    <property type="project" value="UniProtKB-SubCell"/>
</dbReference>
<dbReference type="NCBIfam" id="TIGR00233">
    <property type="entry name" value="trpS"/>
    <property type="match status" value="1"/>
</dbReference>
<evidence type="ECO:0000256" key="1">
    <source>
        <dbReference type="ARBA" id="ARBA00004305"/>
    </source>
</evidence>
<organism evidence="13 14">
    <name type="scientific">Pseudopithomyces chartarum</name>
    <dbReference type="NCBI Taxonomy" id="1892770"/>
    <lineage>
        <taxon>Eukaryota</taxon>
        <taxon>Fungi</taxon>
        <taxon>Dikarya</taxon>
        <taxon>Ascomycota</taxon>
        <taxon>Pezizomycotina</taxon>
        <taxon>Dothideomycetes</taxon>
        <taxon>Pleosporomycetidae</taxon>
        <taxon>Pleosporales</taxon>
        <taxon>Massarineae</taxon>
        <taxon>Didymosphaeriaceae</taxon>
        <taxon>Pseudopithomyces</taxon>
    </lineage>
</organism>
<dbReference type="GO" id="GO:0005524">
    <property type="term" value="F:ATP binding"/>
    <property type="evidence" value="ECO:0007669"/>
    <property type="project" value="UniProtKB-KW"/>
</dbReference>
<sequence length="394" mass="44139">MLSQYHWSRAWRTASTCARQQSTAAASRARPKTIFSGIQPTGVPHLGNYLGALRQWVKLQDEAAPGDRIFYSVVDLHAITMPQSPHVLRQNTLETYASLLAVGLDPNRSVVFSQQDVLEHTQLMWILSCHASMGYLARMTQWKTKTGVSDDANPMETSASDKPALKLGLFSYPVLQAADILLYQTTHVPVGEDQQQHLEFARELANTMNHAYCRGPVSPESSWTGFPLPQTILSPAKRIMSLRDPTKKMSKSDPNPESRILITDSRQDIEKKIKHALTDSIQGISYDRALRPGVSNLIDIMYHMDESNFTSPDQIARDMFGANVTMKAMKEQVAKTIVDRLAPIRDRYLETMARPSEDVAQQMYRGAVEARTRARDTLDQLKTAMGLRGPNSPL</sequence>
<dbReference type="InterPro" id="IPR002305">
    <property type="entry name" value="aa-tRNA-synth_Ic"/>
</dbReference>
<evidence type="ECO:0000313" key="13">
    <source>
        <dbReference type="EMBL" id="KAK3202361.1"/>
    </source>
</evidence>
<dbReference type="GO" id="GO:0070183">
    <property type="term" value="P:mitochondrial tryptophanyl-tRNA aminoacylation"/>
    <property type="evidence" value="ECO:0007669"/>
    <property type="project" value="TreeGrafter"/>
</dbReference>
<dbReference type="FunFam" id="3.40.50.620:FF:000082">
    <property type="entry name" value="MSW1p Mitochondrial tryptophanyl-tRNA synthetase"/>
    <property type="match status" value="1"/>
</dbReference>
<keyword evidence="4 12" id="KW-0436">Ligase</keyword>
<evidence type="ECO:0000256" key="5">
    <source>
        <dbReference type="ARBA" id="ARBA00022741"/>
    </source>
</evidence>
<dbReference type="AlphaFoldDB" id="A0AAN6LS95"/>
<dbReference type="Pfam" id="PF00579">
    <property type="entry name" value="tRNA-synt_1b"/>
    <property type="match status" value="1"/>
</dbReference>
<evidence type="ECO:0000256" key="11">
    <source>
        <dbReference type="ARBA" id="ARBA00069760"/>
    </source>
</evidence>
<accession>A0AAN6LS95</accession>
<evidence type="ECO:0000256" key="7">
    <source>
        <dbReference type="ARBA" id="ARBA00022917"/>
    </source>
</evidence>
<dbReference type="EC" id="6.1.1.2" evidence="3"/>
<comment type="subcellular location">
    <subcellularLocation>
        <location evidence="1">Mitochondrion matrix</location>
    </subcellularLocation>
</comment>
<keyword evidence="8 12" id="KW-0030">Aminoacyl-tRNA synthetase</keyword>
<evidence type="ECO:0000256" key="3">
    <source>
        <dbReference type="ARBA" id="ARBA00013161"/>
    </source>
</evidence>
<evidence type="ECO:0000256" key="10">
    <source>
        <dbReference type="ARBA" id="ARBA00049929"/>
    </source>
</evidence>
<evidence type="ECO:0000256" key="6">
    <source>
        <dbReference type="ARBA" id="ARBA00022840"/>
    </source>
</evidence>
<dbReference type="PROSITE" id="PS00178">
    <property type="entry name" value="AA_TRNA_LIGASE_I"/>
    <property type="match status" value="1"/>
</dbReference>
<evidence type="ECO:0000256" key="8">
    <source>
        <dbReference type="ARBA" id="ARBA00023146"/>
    </source>
</evidence>
<dbReference type="InterPro" id="IPR050203">
    <property type="entry name" value="Trp-tRNA_synthetase"/>
</dbReference>
<evidence type="ECO:0000256" key="9">
    <source>
        <dbReference type="ARBA" id="ARBA00030268"/>
    </source>
</evidence>
<evidence type="ECO:0000256" key="4">
    <source>
        <dbReference type="ARBA" id="ARBA00022598"/>
    </source>
</evidence>
<dbReference type="PANTHER" id="PTHR43766">
    <property type="entry name" value="TRYPTOPHAN--TRNA LIGASE, MITOCHONDRIAL"/>
    <property type="match status" value="1"/>
</dbReference>
<gene>
    <name evidence="13" type="ORF">GRF29_161g977957</name>
</gene>
<dbReference type="HAMAP" id="MF_00140_B">
    <property type="entry name" value="Trp_tRNA_synth_B"/>
    <property type="match status" value="1"/>
</dbReference>
<dbReference type="FunFam" id="1.10.240.10:FF:000002">
    <property type="entry name" value="Tryptophan--tRNA ligase"/>
    <property type="match status" value="1"/>
</dbReference>
<proteinExistence type="inferred from homology"/>
<dbReference type="GO" id="GO:0004830">
    <property type="term" value="F:tryptophan-tRNA ligase activity"/>
    <property type="evidence" value="ECO:0007669"/>
    <property type="project" value="UniProtKB-EC"/>
</dbReference>
<dbReference type="CDD" id="cd00806">
    <property type="entry name" value="TrpRS_core"/>
    <property type="match status" value="1"/>
</dbReference>
<evidence type="ECO:0000313" key="14">
    <source>
        <dbReference type="Proteomes" id="UP001280581"/>
    </source>
</evidence>
<dbReference type="InterPro" id="IPR002306">
    <property type="entry name" value="Trp-tRNA-ligase"/>
</dbReference>
<dbReference type="Gene3D" id="3.40.50.620">
    <property type="entry name" value="HUPs"/>
    <property type="match status" value="1"/>
</dbReference>
<evidence type="ECO:0000256" key="2">
    <source>
        <dbReference type="ARBA" id="ARBA00005594"/>
    </source>
</evidence>
<dbReference type="Gene3D" id="1.10.240.10">
    <property type="entry name" value="Tyrosyl-Transfer RNA Synthetase"/>
    <property type="match status" value="1"/>
</dbReference>
<dbReference type="InterPro" id="IPR024109">
    <property type="entry name" value="Trp-tRNA-ligase_bac-type"/>
</dbReference>
<dbReference type="InterPro" id="IPR014729">
    <property type="entry name" value="Rossmann-like_a/b/a_fold"/>
</dbReference>
<reference evidence="13 14" key="1">
    <citation type="submission" date="2021-02" db="EMBL/GenBank/DDBJ databases">
        <title>Genome assembly of Pseudopithomyces chartarum.</title>
        <authorList>
            <person name="Jauregui R."/>
            <person name="Singh J."/>
            <person name="Voisey C."/>
        </authorList>
    </citation>
    <scope>NUCLEOTIDE SEQUENCE [LARGE SCALE GENOMIC DNA]</scope>
    <source>
        <strain evidence="13 14">AGR01</strain>
    </source>
</reference>
<name>A0AAN6LS95_9PLEO</name>
<keyword evidence="5 12" id="KW-0547">Nucleotide-binding</keyword>